<proteinExistence type="inferred from homology"/>
<keyword evidence="3" id="KW-0687">Ribonucleoprotein</keyword>
<dbReference type="GO" id="GO:1990904">
    <property type="term" value="C:ribonucleoprotein complex"/>
    <property type="evidence" value="ECO:0007669"/>
    <property type="project" value="UniProtKB-KW"/>
</dbReference>
<dbReference type="Pfam" id="PF00366">
    <property type="entry name" value="Ribosomal_S17"/>
    <property type="match status" value="1"/>
</dbReference>
<comment type="caution">
    <text evidence="4">The sequence shown here is derived from an EMBL/GenBank/DDBJ whole genome shotgun (WGS) entry which is preliminary data.</text>
</comment>
<evidence type="ECO:0000313" key="4">
    <source>
        <dbReference type="EMBL" id="KAJ3226757.1"/>
    </source>
</evidence>
<dbReference type="PANTHER" id="PTHR10744:SF1">
    <property type="entry name" value="SMALL RIBOSOMAL SUBUNIT PROTEIN US17M"/>
    <property type="match status" value="1"/>
</dbReference>
<keyword evidence="5" id="KW-1185">Reference proteome</keyword>
<dbReference type="Gene3D" id="2.40.50.140">
    <property type="entry name" value="Nucleic acid-binding proteins"/>
    <property type="match status" value="1"/>
</dbReference>
<dbReference type="GO" id="GO:0005840">
    <property type="term" value="C:ribosome"/>
    <property type="evidence" value="ECO:0007669"/>
    <property type="project" value="UniProtKB-KW"/>
</dbReference>
<dbReference type="Proteomes" id="UP001211065">
    <property type="component" value="Unassembled WGS sequence"/>
</dbReference>
<keyword evidence="2" id="KW-0689">Ribosomal protein</keyword>
<protein>
    <recommendedName>
        <fullName evidence="6">30S ribosomal protein S17, chloroplastic</fullName>
    </recommendedName>
</protein>
<evidence type="ECO:0000256" key="2">
    <source>
        <dbReference type="ARBA" id="ARBA00022980"/>
    </source>
</evidence>
<reference evidence="4" key="1">
    <citation type="submission" date="2020-05" db="EMBL/GenBank/DDBJ databases">
        <title>Phylogenomic resolution of chytrid fungi.</title>
        <authorList>
            <person name="Stajich J.E."/>
            <person name="Amses K."/>
            <person name="Simmons R."/>
            <person name="Seto K."/>
            <person name="Myers J."/>
            <person name="Bonds A."/>
            <person name="Quandt C.A."/>
            <person name="Barry K."/>
            <person name="Liu P."/>
            <person name="Grigoriev I."/>
            <person name="Longcore J.E."/>
            <person name="James T.Y."/>
        </authorList>
    </citation>
    <scope>NUCLEOTIDE SEQUENCE</scope>
    <source>
        <strain evidence="4">JEL0476</strain>
    </source>
</reference>
<dbReference type="SUPFAM" id="SSF50249">
    <property type="entry name" value="Nucleic acid-binding proteins"/>
    <property type="match status" value="1"/>
</dbReference>
<gene>
    <name evidence="4" type="ORF">HK099_004175</name>
</gene>
<comment type="similarity">
    <text evidence="1">Belongs to the universal ribosomal protein uS17 family.</text>
</comment>
<evidence type="ECO:0008006" key="6">
    <source>
        <dbReference type="Google" id="ProtNLM"/>
    </source>
</evidence>
<dbReference type="InterPro" id="IPR012340">
    <property type="entry name" value="NA-bd_OB-fold"/>
</dbReference>
<dbReference type="GO" id="GO:0003735">
    <property type="term" value="F:structural constituent of ribosome"/>
    <property type="evidence" value="ECO:0007669"/>
    <property type="project" value="InterPro"/>
</dbReference>
<dbReference type="AlphaFoldDB" id="A0AAD5XYM4"/>
<dbReference type="InterPro" id="IPR000266">
    <property type="entry name" value="Ribosomal_uS17"/>
</dbReference>
<dbReference type="EMBL" id="JADGJW010000029">
    <property type="protein sequence ID" value="KAJ3226757.1"/>
    <property type="molecule type" value="Genomic_DNA"/>
</dbReference>
<evidence type="ECO:0000256" key="3">
    <source>
        <dbReference type="ARBA" id="ARBA00023274"/>
    </source>
</evidence>
<evidence type="ECO:0000313" key="5">
    <source>
        <dbReference type="Proteomes" id="UP001211065"/>
    </source>
</evidence>
<dbReference type="GO" id="GO:0006412">
    <property type="term" value="P:translation"/>
    <property type="evidence" value="ECO:0007669"/>
    <property type="project" value="InterPro"/>
</dbReference>
<evidence type="ECO:0000256" key="1">
    <source>
        <dbReference type="ARBA" id="ARBA00010254"/>
    </source>
</evidence>
<dbReference type="PANTHER" id="PTHR10744">
    <property type="entry name" value="40S RIBOSOMAL PROTEIN S11 FAMILY MEMBER"/>
    <property type="match status" value="1"/>
</dbReference>
<accession>A0AAD5XYM4</accession>
<sequence>MNKEVKTVLEKAALKVRQTFTGRVIGTAMQKTIKVRVEKHKLHPIVLKNVVSHKNFLVHDEKEECVIGDIVKINSYRKISKMKNFVVDKILHPANRYFDKETGILYSEPKEIKKDLRYKKKELIKELEVQGKAV</sequence>
<dbReference type="GO" id="GO:0005739">
    <property type="term" value="C:mitochondrion"/>
    <property type="evidence" value="ECO:0007669"/>
    <property type="project" value="TreeGrafter"/>
</dbReference>
<name>A0AAD5XYM4_9FUNG</name>
<dbReference type="CDD" id="cd00364">
    <property type="entry name" value="Ribosomal_uS17"/>
    <property type="match status" value="1"/>
</dbReference>
<organism evidence="4 5">
    <name type="scientific">Clydaea vesicula</name>
    <dbReference type="NCBI Taxonomy" id="447962"/>
    <lineage>
        <taxon>Eukaryota</taxon>
        <taxon>Fungi</taxon>
        <taxon>Fungi incertae sedis</taxon>
        <taxon>Chytridiomycota</taxon>
        <taxon>Chytridiomycota incertae sedis</taxon>
        <taxon>Chytridiomycetes</taxon>
        <taxon>Lobulomycetales</taxon>
        <taxon>Lobulomycetaceae</taxon>
        <taxon>Clydaea</taxon>
    </lineage>
</organism>